<organism evidence="2">
    <name type="scientific">Chaetoceros debilis</name>
    <dbReference type="NCBI Taxonomy" id="122233"/>
    <lineage>
        <taxon>Eukaryota</taxon>
        <taxon>Sar</taxon>
        <taxon>Stramenopiles</taxon>
        <taxon>Ochrophyta</taxon>
        <taxon>Bacillariophyta</taxon>
        <taxon>Coscinodiscophyceae</taxon>
        <taxon>Chaetocerotophycidae</taxon>
        <taxon>Chaetocerotales</taxon>
        <taxon>Chaetocerotaceae</taxon>
        <taxon>Chaetoceros</taxon>
    </lineage>
</organism>
<dbReference type="PANTHER" id="PTHR43544:SF2">
    <property type="entry name" value="OXIDOREDUCTASE"/>
    <property type="match status" value="1"/>
</dbReference>
<dbReference type="EMBL" id="HBIO01007545">
    <property type="protein sequence ID" value="CAE0460821.1"/>
    <property type="molecule type" value="Transcribed_RNA"/>
</dbReference>
<dbReference type="InterPro" id="IPR036291">
    <property type="entry name" value="NAD(P)-bd_dom_sf"/>
</dbReference>
<dbReference type="PANTHER" id="PTHR43544">
    <property type="entry name" value="SHORT-CHAIN DEHYDROGENASE/REDUCTASE"/>
    <property type="match status" value="1"/>
</dbReference>
<protein>
    <recommendedName>
        <fullName evidence="3">Oxidoreductase</fullName>
    </recommendedName>
</protein>
<dbReference type="Gene3D" id="3.40.50.720">
    <property type="entry name" value="NAD(P)-binding Rossmann-like Domain"/>
    <property type="match status" value="2"/>
</dbReference>
<proteinExistence type="predicted"/>
<evidence type="ECO:0000313" key="2">
    <source>
        <dbReference type="EMBL" id="CAE0460821.1"/>
    </source>
</evidence>
<gene>
    <name evidence="2" type="ORF">CDEB00056_LOCUS5662</name>
</gene>
<dbReference type="GO" id="GO:0016491">
    <property type="term" value="F:oxidoreductase activity"/>
    <property type="evidence" value="ECO:0007669"/>
    <property type="project" value="TreeGrafter"/>
</dbReference>
<dbReference type="InterPro" id="IPR002347">
    <property type="entry name" value="SDR_fam"/>
</dbReference>
<feature type="region of interest" description="Disordered" evidence="1">
    <location>
        <begin position="413"/>
        <end position="453"/>
    </location>
</feature>
<evidence type="ECO:0000256" key="1">
    <source>
        <dbReference type="SAM" id="MobiDB-lite"/>
    </source>
</evidence>
<dbReference type="AlphaFoldDB" id="A0A7S3V764"/>
<feature type="region of interest" description="Disordered" evidence="1">
    <location>
        <begin position="1"/>
        <end position="34"/>
    </location>
</feature>
<dbReference type="Pfam" id="PF00106">
    <property type="entry name" value="adh_short"/>
    <property type="match status" value="1"/>
</dbReference>
<accession>A0A7S3V764</accession>
<evidence type="ECO:0008006" key="3">
    <source>
        <dbReference type="Google" id="ProtNLM"/>
    </source>
</evidence>
<dbReference type="SUPFAM" id="SSF51735">
    <property type="entry name" value="NAD(P)-binding Rossmann-fold domains"/>
    <property type="match status" value="1"/>
</dbReference>
<name>A0A7S3V764_9STRA</name>
<reference evidence="2" key="1">
    <citation type="submission" date="2021-01" db="EMBL/GenBank/DDBJ databases">
        <authorList>
            <person name="Corre E."/>
            <person name="Pelletier E."/>
            <person name="Niang G."/>
            <person name="Scheremetjew M."/>
            <person name="Finn R."/>
            <person name="Kale V."/>
            <person name="Holt S."/>
            <person name="Cochrane G."/>
            <person name="Meng A."/>
            <person name="Brown T."/>
            <person name="Cohen L."/>
        </authorList>
    </citation>
    <scope>NUCLEOTIDE SEQUENCE</scope>
    <source>
        <strain evidence="2">MM31A-1</strain>
    </source>
</reference>
<feature type="compositionally biased region" description="Basic and acidic residues" evidence="1">
    <location>
        <begin position="1"/>
        <end position="23"/>
    </location>
</feature>
<sequence length="674" mass="76255">MSSVSEKKNTGSSEKKKFDDGSKPKVQLPPEAVLPQLSDAETEITQADLLIATKVLTAISKLHPKHKMKGQSKKRTRDESLKLYQHSNLRLIRKALAGAFDLHKLQLYKGRSEEEHYANQLKERTLKRQKMAEREQQKKYIENTELRSGRIKKLEQLKMDAKEEEEGRLKMQALMVPDGHVDTEDFDVKMIEDGSATTTKEEGVTDEGVKLPQLRSCYVCKVRYRDLHPFYDQLCPKCAKLNYEKRHFKVDMSGKVAIVTGSRVKIGYQVCLKLLRSGCKVVATTRFPNSAAATYRKEKDFHEWKDNLSIYGLDLRDVIGLEAFTRFLKIKFGVQGIDALINNACQTIRRPTAYYKPVVETETEIWEGADDTHKNLLRGCMEFETLRRQLLIDQKQVISGTVNSVGVGMQSQSFPALEEASKSDTSTSHSNEEKKESASDQTSDAVVKVGPEDSLAKGRVENIPFEDTGLSHSAAMSQMVILPDDVGVSSEILPPGMSDINGHQLDLRTSNSWLLKMDQISTPEVMECMYINAIAPFVLNSRLQPLMTSPAGDQRPDRYIINVSAMEGKFYRYKMPNHPHTNMAKAALNMLTRTSSEELAKKHRIFMNSVDTGWINDENPLEKASKIAKTNLFQTPIDEVDAAARILDPVFVGVKGVVRKDYGKFFKDFRETEW</sequence>
<dbReference type="GO" id="GO:0005737">
    <property type="term" value="C:cytoplasm"/>
    <property type="evidence" value="ECO:0007669"/>
    <property type="project" value="TreeGrafter"/>
</dbReference>
<dbReference type="InterPro" id="IPR051468">
    <property type="entry name" value="Fungal_SecMetab_SDRs"/>
</dbReference>